<evidence type="ECO:0000313" key="3">
    <source>
        <dbReference type="Proteomes" id="UP000800235"/>
    </source>
</evidence>
<evidence type="ECO:0000256" key="1">
    <source>
        <dbReference type="SAM" id="Phobius"/>
    </source>
</evidence>
<feature type="transmembrane region" description="Helical" evidence="1">
    <location>
        <begin position="35"/>
        <end position="62"/>
    </location>
</feature>
<dbReference type="EMBL" id="MU007037">
    <property type="protein sequence ID" value="KAF2430745.1"/>
    <property type="molecule type" value="Genomic_DNA"/>
</dbReference>
<dbReference type="AlphaFoldDB" id="A0A9P4TYK5"/>
<proteinExistence type="predicted"/>
<dbReference type="Proteomes" id="UP000800235">
    <property type="component" value="Unassembled WGS sequence"/>
</dbReference>
<feature type="transmembrane region" description="Helical" evidence="1">
    <location>
        <begin position="6"/>
        <end position="28"/>
    </location>
</feature>
<keyword evidence="1" id="KW-0472">Membrane</keyword>
<feature type="transmembrane region" description="Helical" evidence="1">
    <location>
        <begin position="74"/>
        <end position="97"/>
    </location>
</feature>
<keyword evidence="1" id="KW-1133">Transmembrane helix</keyword>
<gene>
    <name evidence="2" type="ORF">EJ08DRAFT_588585</name>
</gene>
<accession>A0A9P4TYK5</accession>
<protein>
    <submittedName>
        <fullName evidence="2">Uncharacterized protein</fullName>
    </submittedName>
</protein>
<sequence>STVQNVKLLPFAGVLFLIGVAGISRLWYKWHRNYVWLITYIFIPSFSHTLIGLLSTLISVFTTQGGHFSITSKVTVIVVAVCGGTMLGFVLWYKWLLNQIMTPHDRKVAQCGEPQSP</sequence>
<keyword evidence="3" id="KW-1185">Reference proteome</keyword>
<dbReference type="OrthoDB" id="3254104at2759"/>
<keyword evidence="1" id="KW-0812">Transmembrane</keyword>
<evidence type="ECO:0000313" key="2">
    <source>
        <dbReference type="EMBL" id="KAF2430745.1"/>
    </source>
</evidence>
<reference evidence="2" key="1">
    <citation type="journal article" date="2020" name="Stud. Mycol.">
        <title>101 Dothideomycetes genomes: a test case for predicting lifestyles and emergence of pathogens.</title>
        <authorList>
            <person name="Haridas S."/>
            <person name="Albert R."/>
            <person name="Binder M."/>
            <person name="Bloem J."/>
            <person name="Labutti K."/>
            <person name="Salamov A."/>
            <person name="Andreopoulos B."/>
            <person name="Baker S."/>
            <person name="Barry K."/>
            <person name="Bills G."/>
            <person name="Bluhm B."/>
            <person name="Cannon C."/>
            <person name="Castanera R."/>
            <person name="Culley D."/>
            <person name="Daum C."/>
            <person name="Ezra D."/>
            <person name="Gonzalez J."/>
            <person name="Henrissat B."/>
            <person name="Kuo A."/>
            <person name="Liang C."/>
            <person name="Lipzen A."/>
            <person name="Lutzoni F."/>
            <person name="Magnuson J."/>
            <person name="Mondo S."/>
            <person name="Nolan M."/>
            <person name="Ohm R."/>
            <person name="Pangilinan J."/>
            <person name="Park H.-J."/>
            <person name="Ramirez L."/>
            <person name="Alfaro M."/>
            <person name="Sun H."/>
            <person name="Tritt A."/>
            <person name="Yoshinaga Y."/>
            <person name="Zwiers L.-H."/>
            <person name="Turgeon B."/>
            <person name="Goodwin S."/>
            <person name="Spatafora J."/>
            <person name="Crous P."/>
            <person name="Grigoriev I."/>
        </authorList>
    </citation>
    <scope>NUCLEOTIDE SEQUENCE</scope>
    <source>
        <strain evidence="2">CBS 130266</strain>
    </source>
</reference>
<name>A0A9P4TYK5_9PEZI</name>
<organism evidence="2 3">
    <name type="scientific">Tothia fuscella</name>
    <dbReference type="NCBI Taxonomy" id="1048955"/>
    <lineage>
        <taxon>Eukaryota</taxon>
        <taxon>Fungi</taxon>
        <taxon>Dikarya</taxon>
        <taxon>Ascomycota</taxon>
        <taxon>Pezizomycotina</taxon>
        <taxon>Dothideomycetes</taxon>
        <taxon>Pleosporomycetidae</taxon>
        <taxon>Venturiales</taxon>
        <taxon>Cylindrosympodiaceae</taxon>
        <taxon>Tothia</taxon>
    </lineage>
</organism>
<feature type="non-terminal residue" evidence="2">
    <location>
        <position position="1"/>
    </location>
</feature>
<comment type="caution">
    <text evidence="2">The sequence shown here is derived from an EMBL/GenBank/DDBJ whole genome shotgun (WGS) entry which is preliminary data.</text>
</comment>